<dbReference type="STRING" id="1094558.ME5_01296"/>
<dbReference type="InterPro" id="IPR035437">
    <property type="entry name" value="SNase_OB-fold_sf"/>
</dbReference>
<evidence type="ECO:0000256" key="1">
    <source>
        <dbReference type="SAM" id="Phobius"/>
    </source>
</evidence>
<dbReference type="SUPFAM" id="SSF50199">
    <property type="entry name" value="Staphylococcal nuclease"/>
    <property type="match status" value="1"/>
</dbReference>
<sequence length="165" mass="19134">MFKNRNSRINDFLIAIVVIIIASFLSLFNFNNEKIVGNAILSDGDSIIIADKKIRLLDMDAPELFQFCGEKTKRYACGQHSKKHLGKLINGQKVVCYSDKKDQYQRFLAICYAGETNLNQQMVIDGWAVSYYGYPLEEDQARREKRGIWSSPFENPRNWRRSNKL</sequence>
<comment type="caution">
    <text evidence="3">The sequence shown here is derived from an EMBL/GenBank/DDBJ whole genome shotgun (WGS) entry which is preliminary data.</text>
</comment>
<dbReference type="Pfam" id="PF00565">
    <property type="entry name" value="SNase"/>
    <property type="match status" value="1"/>
</dbReference>
<dbReference type="PROSITE" id="PS50830">
    <property type="entry name" value="TNASE_3"/>
    <property type="match status" value="1"/>
</dbReference>
<dbReference type="OrthoDB" id="9805504at2"/>
<dbReference type="RefSeq" id="WP_008039541.1">
    <property type="nucleotide sequence ID" value="NZ_JH725147.1"/>
</dbReference>
<dbReference type="Proteomes" id="UP000008952">
    <property type="component" value="Unassembled WGS sequence"/>
</dbReference>
<gene>
    <name evidence="3" type="ORF">ME5_01296</name>
</gene>
<dbReference type="HOGENOM" id="CLU_046484_6_0_5"/>
<dbReference type="PANTHER" id="PTHR12302">
    <property type="entry name" value="EBNA2 BINDING PROTEIN P100"/>
    <property type="match status" value="1"/>
</dbReference>
<name>J1JVZ2_9HYPH</name>
<dbReference type="InterPro" id="IPR016071">
    <property type="entry name" value="Staphylococal_nuclease_OB-fold"/>
</dbReference>
<accession>J1JVZ2</accession>
<protein>
    <recommendedName>
        <fullName evidence="2">TNase-like domain-containing protein</fullName>
    </recommendedName>
</protein>
<feature type="transmembrane region" description="Helical" evidence="1">
    <location>
        <begin position="12"/>
        <end position="30"/>
    </location>
</feature>
<keyword evidence="1" id="KW-0472">Membrane</keyword>
<keyword evidence="1" id="KW-1133">Transmembrane helix</keyword>
<dbReference type="EMBL" id="AIMB01000008">
    <property type="protein sequence ID" value="EJF88745.1"/>
    <property type="molecule type" value="Genomic_DNA"/>
</dbReference>
<feature type="domain" description="TNase-like" evidence="2">
    <location>
        <begin position="43"/>
        <end position="151"/>
    </location>
</feature>
<proteinExistence type="predicted"/>
<reference evidence="3 4" key="1">
    <citation type="submission" date="2012-03" db="EMBL/GenBank/DDBJ databases">
        <title>The Genome Sequence of Bartonella tamiae Th239.</title>
        <authorList>
            <consortium name="The Broad Institute Genome Sequencing Platform"/>
            <consortium name="The Broad Institute Genome Sequencing Center for Infectious Disease"/>
            <person name="Feldgarden M."/>
            <person name="Kirby J."/>
            <person name="Kosoy M."/>
            <person name="Birtles R."/>
            <person name="Probert W.S."/>
            <person name="Chiaraviglio L."/>
            <person name="Young S.K."/>
            <person name="Zeng Q."/>
            <person name="Gargeya S."/>
            <person name="Fitzgerald M."/>
            <person name="Haas B."/>
            <person name="Abouelleil A."/>
            <person name="Alvarado L."/>
            <person name="Arachchi H.M."/>
            <person name="Berlin A."/>
            <person name="Chapman S.B."/>
            <person name="Gearin G."/>
            <person name="Goldberg J."/>
            <person name="Griggs A."/>
            <person name="Gujja S."/>
            <person name="Hansen M."/>
            <person name="Heiman D."/>
            <person name="Howarth C."/>
            <person name="Larimer J."/>
            <person name="Lui A."/>
            <person name="MacDonald P.J.P."/>
            <person name="McCowen C."/>
            <person name="Montmayeur A."/>
            <person name="Murphy C."/>
            <person name="Neiman D."/>
            <person name="Pearson M."/>
            <person name="Priest M."/>
            <person name="Roberts A."/>
            <person name="Saif S."/>
            <person name="Shea T."/>
            <person name="Sisk P."/>
            <person name="Stolte C."/>
            <person name="Sykes S."/>
            <person name="Wortman J."/>
            <person name="Nusbaum C."/>
            <person name="Birren B."/>
        </authorList>
    </citation>
    <scope>NUCLEOTIDE SEQUENCE [LARGE SCALE GENOMIC DNA]</scope>
    <source>
        <strain evidence="3 4">Th239</strain>
    </source>
</reference>
<dbReference type="eggNOG" id="COG1525">
    <property type="taxonomic scope" value="Bacteria"/>
</dbReference>
<evidence type="ECO:0000313" key="4">
    <source>
        <dbReference type="Proteomes" id="UP000008952"/>
    </source>
</evidence>
<evidence type="ECO:0000313" key="3">
    <source>
        <dbReference type="EMBL" id="EJF88745.1"/>
    </source>
</evidence>
<keyword evidence="4" id="KW-1185">Reference proteome</keyword>
<keyword evidence="1" id="KW-0812">Transmembrane</keyword>
<dbReference type="PANTHER" id="PTHR12302:SF26">
    <property type="entry name" value="BLR1266 PROTEIN"/>
    <property type="match status" value="1"/>
</dbReference>
<dbReference type="AlphaFoldDB" id="J1JVZ2"/>
<evidence type="ECO:0000259" key="2">
    <source>
        <dbReference type="PROSITE" id="PS50830"/>
    </source>
</evidence>
<organism evidence="3 4">
    <name type="scientific">Bartonella tamiae Th239</name>
    <dbReference type="NCBI Taxonomy" id="1094558"/>
    <lineage>
        <taxon>Bacteria</taxon>
        <taxon>Pseudomonadati</taxon>
        <taxon>Pseudomonadota</taxon>
        <taxon>Alphaproteobacteria</taxon>
        <taxon>Hyphomicrobiales</taxon>
        <taxon>Bartonellaceae</taxon>
        <taxon>Bartonella</taxon>
    </lineage>
</organism>
<dbReference type="PATRIC" id="fig|1094558.3.peg.1397"/>
<dbReference type="SMART" id="SM00318">
    <property type="entry name" value="SNc"/>
    <property type="match status" value="1"/>
</dbReference>
<dbReference type="Gene3D" id="2.40.50.90">
    <property type="match status" value="1"/>
</dbReference>